<dbReference type="Proteomes" id="UP000027284">
    <property type="component" value="Unassembled WGS sequence"/>
</dbReference>
<dbReference type="GO" id="GO:0005829">
    <property type="term" value="C:cytosol"/>
    <property type="evidence" value="ECO:0007669"/>
    <property type="project" value="TreeGrafter"/>
</dbReference>
<evidence type="ECO:0000256" key="1">
    <source>
        <dbReference type="ARBA" id="ARBA00009249"/>
    </source>
</evidence>
<evidence type="ECO:0000313" key="7">
    <source>
        <dbReference type="EMBL" id="HET47199.1"/>
    </source>
</evidence>
<dbReference type="OrthoDB" id="9796712at2"/>
<proteinExistence type="inferred from homology"/>
<evidence type="ECO:0000259" key="5">
    <source>
        <dbReference type="PROSITE" id="PS50968"/>
    </source>
</evidence>
<evidence type="ECO:0000313" key="6">
    <source>
        <dbReference type="EMBL" id="HEQ88087.1"/>
    </source>
</evidence>
<sequence>MARPENLLYSKTHEWVRVDGDIATVGITDYAQEQLGDVVMVDFPAVGKAVQAGQEMGTVESVKAVSEVFSPVSGEVVEVNGELEAHPELVNQDPFGSGWLVKIKVSQVPSDLMDAKAYEQFVQEEGGH</sequence>
<dbReference type="InterPro" id="IPR000089">
    <property type="entry name" value="Biotin_lipoyl"/>
</dbReference>
<dbReference type="PANTHER" id="PTHR11715:SF3">
    <property type="entry name" value="GLYCINE CLEAVAGE SYSTEM H PROTEIN-RELATED"/>
    <property type="match status" value="1"/>
</dbReference>
<dbReference type="RefSeq" id="WP_038048758.1">
    <property type="nucleotide sequence ID" value="NZ_JMFG01000016.1"/>
</dbReference>
<dbReference type="GO" id="GO:0009249">
    <property type="term" value="P:protein lipoylation"/>
    <property type="evidence" value="ECO:0007669"/>
    <property type="project" value="TreeGrafter"/>
</dbReference>
<dbReference type="AlphaFoldDB" id="A0A062XZ64"/>
<evidence type="ECO:0000313" key="9">
    <source>
        <dbReference type="Proteomes" id="UP000027284"/>
    </source>
</evidence>
<name>A0A062XZ64_9BACT</name>
<dbReference type="Pfam" id="PF01597">
    <property type="entry name" value="GCV_H"/>
    <property type="match status" value="1"/>
</dbReference>
<dbReference type="NCBIfam" id="NF002270">
    <property type="entry name" value="PRK01202.1"/>
    <property type="match status" value="1"/>
</dbReference>
<dbReference type="STRING" id="1312852.EG19_02210"/>
<reference evidence="8 9" key="1">
    <citation type="submission" date="2014-04" db="EMBL/GenBank/DDBJ databases">
        <title>The Genome Sequence of Thermoanaerobaculum aquaticum MP-01, The First Cultivated Group 23 Acidobacterium.</title>
        <authorList>
            <person name="Stamps B.W."/>
            <person name="Losey N.A."/>
            <person name="Lawson P.A."/>
            <person name="Stevenson B.S."/>
        </authorList>
    </citation>
    <scope>NUCLEOTIDE SEQUENCE [LARGE SCALE GENOMIC DNA]</scope>
    <source>
        <strain evidence="8 9">MP-01</strain>
    </source>
</reference>
<dbReference type="HAMAP" id="MF_00272">
    <property type="entry name" value="GcvH"/>
    <property type="match status" value="1"/>
</dbReference>
<evidence type="ECO:0000256" key="4">
    <source>
        <dbReference type="PIRSR" id="PIRSR617453-50"/>
    </source>
</evidence>
<dbReference type="PANTHER" id="PTHR11715">
    <property type="entry name" value="GLYCINE CLEAVAGE SYSTEM H PROTEIN"/>
    <property type="match status" value="1"/>
</dbReference>
<keyword evidence="9" id="KW-1185">Reference proteome</keyword>
<dbReference type="InterPro" id="IPR002930">
    <property type="entry name" value="GCV_H"/>
</dbReference>
<organism evidence="8 9">
    <name type="scientific">Thermoanaerobaculum aquaticum</name>
    <dbReference type="NCBI Taxonomy" id="1312852"/>
    <lineage>
        <taxon>Bacteria</taxon>
        <taxon>Pseudomonadati</taxon>
        <taxon>Acidobacteriota</taxon>
        <taxon>Thermoanaerobaculia</taxon>
        <taxon>Thermoanaerobaculales</taxon>
        <taxon>Thermoanaerobaculaceae</taxon>
        <taxon>Thermoanaerobaculum</taxon>
    </lineage>
</organism>
<comment type="similarity">
    <text evidence="1 3">Belongs to the GcvH family.</text>
</comment>
<dbReference type="EMBL" id="DSMR01000245">
    <property type="protein sequence ID" value="HET47199.1"/>
    <property type="molecule type" value="Genomic_DNA"/>
</dbReference>
<dbReference type="EMBL" id="JMFG01000016">
    <property type="protein sequence ID" value="KDA53805.1"/>
    <property type="molecule type" value="Genomic_DNA"/>
</dbReference>
<accession>A0A062XZ64</accession>
<dbReference type="SUPFAM" id="SSF51230">
    <property type="entry name" value="Single hybrid motif"/>
    <property type="match status" value="1"/>
</dbReference>
<comment type="cofactor">
    <cofactor evidence="3">
        <name>(R)-lipoate</name>
        <dbReference type="ChEBI" id="CHEBI:83088"/>
    </cofactor>
    <text evidence="3">Binds 1 lipoyl cofactor covalently.</text>
</comment>
<evidence type="ECO:0000256" key="2">
    <source>
        <dbReference type="ARBA" id="ARBA00022823"/>
    </source>
</evidence>
<dbReference type="Gene3D" id="2.40.50.100">
    <property type="match status" value="1"/>
</dbReference>
<dbReference type="CDD" id="cd06848">
    <property type="entry name" value="GCS_H"/>
    <property type="match status" value="1"/>
</dbReference>
<feature type="modified residue" description="N6-lipoyllysine" evidence="3 4">
    <location>
        <position position="63"/>
    </location>
</feature>
<comment type="subunit">
    <text evidence="3">The glycine cleavage system is composed of four proteins: P, T, L and H.</text>
</comment>
<comment type="function">
    <text evidence="3">The glycine cleavage system catalyzes the degradation of glycine. The H protein shuttles the methylamine group of glycine from the P protein to the T protein.</text>
</comment>
<reference evidence="6" key="2">
    <citation type="journal article" date="2020" name="mSystems">
        <title>Genome- and Community-Level Interaction Insights into Carbon Utilization and Element Cycling Functions of Hydrothermarchaeota in Hydrothermal Sediment.</title>
        <authorList>
            <person name="Zhou Z."/>
            <person name="Liu Y."/>
            <person name="Xu W."/>
            <person name="Pan J."/>
            <person name="Luo Z.H."/>
            <person name="Li M."/>
        </authorList>
    </citation>
    <scope>NUCLEOTIDE SEQUENCE [LARGE SCALE GENOMIC DNA]</scope>
    <source>
        <strain evidence="6">SpSt-186</strain>
        <strain evidence="7">SpSt-299</strain>
    </source>
</reference>
<keyword evidence="2 3" id="KW-0450">Lipoyl</keyword>
<protein>
    <recommendedName>
        <fullName evidence="3">Glycine cleavage system H protein</fullName>
    </recommendedName>
</protein>
<dbReference type="NCBIfam" id="TIGR00527">
    <property type="entry name" value="gcvH"/>
    <property type="match status" value="1"/>
</dbReference>
<feature type="domain" description="Lipoyl-binding" evidence="5">
    <location>
        <begin position="22"/>
        <end position="104"/>
    </location>
</feature>
<dbReference type="EMBL" id="DSHW01000121">
    <property type="protein sequence ID" value="HEQ88087.1"/>
    <property type="molecule type" value="Genomic_DNA"/>
</dbReference>
<comment type="caution">
    <text evidence="8">The sequence shown here is derived from an EMBL/GenBank/DDBJ whole genome shotgun (WGS) entry which is preliminary data.</text>
</comment>
<evidence type="ECO:0000256" key="3">
    <source>
        <dbReference type="HAMAP-Rule" id="MF_00272"/>
    </source>
</evidence>
<evidence type="ECO:0000313" key="8">
    <source>
        <dbReference type="EMBL" id="KDA53805.1"/>
    </source>
</evidence>
<dbReference type="InterPro" id="IPR003016">
    <property type="entry name" value="2-oxoA_DH_lipoyl-BS"/>
</dbReference>
<dbReference type="GO" id="GO:0005960">
    <property type="term" value="C:glycine cleavage complex"/>
    <property type="evidence" value="ECO:0007669"/>
    <property type="project" value="InterPro"/>
</dbReference>
<gene>
    <name evidence="3 6" type="primary">gcvH</name>
    <name evidence="8" type="ORF">EG19_02210</name>
    <name evidence="6" type="ORF">ENP06_01600</name>
    <name evidence="7" type="ORF">ENQ31_03435</name>
</gene>
<dbReference type="GO" id="GO:0019464">
    <property type="term" value="P:glycine decarboxylation via glycine cleavage system"/>
    <property type="evidence" value="ECO:0007669"/>
    <property type="project" value="UniProtKB-UniRule"/>
</dbReference>
<dbReference type="PROSITE" id="PS50968">
    <property type="entry name" value="BIOTINYL_LIPOYL"/>
    <property type="match status" value="1"/>
</dbReference>
<dbReference type="InterPro" id="IPR017453">
    <property type="entry name" value="GCV_H_sub"/>
</dbReference>
<dbReference type="InterPro" id="IPR011053">
    <property type="entry name" value="Single_hybrid_motif"/>
</dbReference>
<dbReference type="InterPro" id="IPR033753">
    <property type="entry name" value="GCV_H/Fam206"/>
</dbReference>
<dbReference type="PROSITE" id="PS00189">
    <property type="entry name" value="LIPOYL"/>
    <property type="match status" value="1"/>
</dbReference>